<keyword evidence="5" id="KW-0315">Glutamine amidotransferase</keyword>
<dbReference type="InterPro" id="IPR021196">
    <property type="entry name" value="PdxT/SNO_CS"/>
</dbReference>
<dbReference type="EMBL" id="JAFEVO010000001">
    <property type="protein sequence ID" value="MBS3183029.1"/>
    <property type="molecule type" value="Genomic_DNA"/>
</dbReference>
<comment type="catalytic activity">
    <reaction evidence="7">
        <text>L-glutamine + H2O = L-glutamate + NH4(+)</text>
        <dbReference type="Rhea" id="RHEA:15889"/>
        <dbReference type="ChEBI" id="CHEBI:15377"/>
        <dbReference type="ChEBI" id="CHEBI:28938"/>
        <dbReference type="ChEBI" id="CHEBI:29985"/>
        <dbReference type="ChEBI" id="CHEBI:58359"/>
        <dbReference type="EC" id="3.5.1.2"/>
    </reaction>
</comment>
<dbReference type="SUPFAM" id="SSF52317">
    <property type="entry name" value="Class I glutamine amidotransferase-like"/>
    <property type="match status" value="1"/>
</dbReference>
<gene>
    <name evidence="8" type="primary">pdxT</name>
    <name evidence="8" type="ORF">JSQ98_12625</name>
</gene>
<accession>A0ABS5M732</accession>
<evidence type="ECO:0000256" key="2">
    <source>
        <dbReference type="ARBA" id="ARBA00012918"/>
    </source>
</evidence>
<keyword evidence="4" id="KW-0663">Pyridoxal phosphate</keyword>
<dbReference type="EC" id="3.5.1.2" evidence="2"/>
<organism evidence="8 9">
    <name type="scientific">Leucobacter manosquensis</name>
    <dbReference type="NCBI Taxonomy" id="2810611"/>
    <lineage>
        <taxon>Bacteria</taxon>
        <taxon>Bacillati</taxon>
        <taxon>Actinomycetota</taxon>
        <taxon>Actinomycetes</taxon>
        <taxon>Micrococcales</taxon>
        <taxon>Microbacteriaceae</taxon>
        <taxon>Leucobacter</taxon>
    </lineage>
</organism>
<keyword evidence="3" id="KW-0378">Hydrolase</keyword>
<dbReference type="NCBIfam" id="TIGR03800">
    <property type="entry name" value="PLP_synth_Pdx2"/>
    <property type="match status" value="1"/>
</dbReference>
<protein>
    <recommendedName>
        <fullName evidence="2">glutaminase</fullName>
        <ecNumber evidence="2">3.5.1.2</ecNumber>
    </recommendedName>
</protein>
<keyword evidence="9" id="KW-1185">Reference proteome</keyword>
<dbReference type="Gene3D" id="3.40.50.880">
    <property type="match status" value="1"/>
</dbReference>
<dbReference type="Pfam" id="PF01174">
    <property type="entry name" value="SNO"/>
    <property type="match status" value="1"/>
</dbReference>
<evidence type="ECO:0000256" key="3">
    <source>
        <dbReference type="ARBA" id="ARBA00022801"/>
    </source>
</evidence>
<dbReference type="PIRSF" id="PIRSF005639">
    <property type="entry name" value="Glut_amidoT_SNO"/>
    <property type="match status" value="1"/>
</dbReference>
<keyword evidence="6" id="KW-0456">Lyase</keyword>
<evidence type="ECO:0000256" key="7">
    <source>
        <dbReference type="ARBA" id="ARBA00049534"/>
    </source>
</evidence>
<evidence type="ECO:0000256" key="6">
    <source>
        <dbReference type="ARBA" id="ARBA00023239"/>
    </source>
</evidence>
<dbReference type="InterPro" id="IPR002161">
    <property type="entry name" value="PdxT/SNO"/>
</dbReference>
<evidence type="ECO:0000256" key="1">
    <source>
        <dbReference type="ARBA" id="ARBA00008345"/>
    </source>
</evidence>
<dbReference type="PANTHER" id="PTHR31559:SF0">
    <property type="entry name" value="PYRIDOXAL 5'-PHOSPHATE SYNTHASE SUBUNIT SNO1-RELATED"/>
    <property type="match status" value="1"/>
</dbReference>
<comment type="similarity">
    <text evidence="1">Belongs to the glutaminase PdxT/SNO family.</text>
</comment>
<dbReference type="Proteomes" id="UP000811492">
    <property type="component" value="Unassembled WGS sequence"/>
</dbReference>
<dbReference type="PROSITE" id="PS51130">
    <property type="entry name" value="PDXT_SNO_2"/>
    <property type="match status" value="1"/>
</dbReference>
<evidence type="ECO:0000313" key="9">
    <source>
        <dbReference type="Proteomes" id="UP000811492"/>
    </source>
</evidence>
<sequence>MVTEPRSAPVVGVLALQGGVSEHGDVLEQLGARVVLLRRESDFAGTDGPRIDALVLPGGESSAQDRLLRLFDMAEGLRSIITEGLPTLGTCAGLVLLAREVRDAAPSQRSLDVLDVAVRRNALGPQLVSHEVDIAVDAAEVIGRQDGRVRAALIRAPEVLSVGLGARAICRVDGRVLGATTAAPGGDSDAGPEHDTDGRIGAREARRRLGTVTGIAFHPELTGDAAFHRALLAQVR</sequence>
<dbReference type="InterPro" id="IPR029062">
    <property type="entry name" value="Class_I_gatase-like"/>
</dbReference>
<reference evidence="8 9" key="1">
    <citation type="submission" date="2021-02" db="EMBL/GenBank/DDBJ databases">
        <title>Draft genome and description of Leucobacter sp nov strain Marseille-Q4368.</title>
        <authorList>
            <person name="Boxberger M."/>
            <person name="La Scola B."/>
        </authorList>
    </citation>
    <scope>NUCLEOTIDE SEQUENCE [LARGE SCALE GENOMIC DNA]</scope>
    <source>
        <strain evidence="8 9">Marseille-Q4368</strain>
    </source>
</reference>
<evidence type="ECO:0000256" key="4">
    <source>
        <dbReference type="ARBA" id="ARBA00022898"/>
    </source>
</evidence>
<evidence type="ECO:0000313" key="8">
    <source>
        <dbReference type="EMBL" id="MBS3183029.1"/>
    </source>
</evidence>
<dbReference type="PROSITE" id="PS51273">
    <property type="entry name" value="GATASE_TYPE_1"/>
    <property type="match status" value="1"/>
</dbReference>
<dbReference type="PROSITE" id="PS01236">
    <property type="entry name" value="PDXT_SNO_1"/>
    <property type="match status" value="1"/>
</dbReference>
<proteinExistence type="inferred from homology"/>
<name>A0ABS5M732_9MICO</name>
<dbReference type="PANTHER" id="PTHR31559">
    <property type="entry name" value="PYRIDOXAL 5'-PHOSPHATE SYNTHASE SUBUNIT SNO"/>
    <property type="match status" value="1"/>
</dbReference>
<evidence type="ECO:0000256" key="5">
    <source>
        <dbReference type="ARBA" id="ARBA00022962"/>
    </source>
</evidence>
<comment type="caution">
    <text evidence="8">The sequence shown here is derived from an EMBL/GenBank/DDBJ whole genome shotgun (WGS) entry which is preliminary data.</text>
</comment>